<evidence type="ECO:0000256" key="1">
    <source>
        <dbReference type="SAM" id="MobiDB-lite"/>
    </source>
</evidence>
<evidence type="ECO:0000313" key="2">
    <source>
        <dbReference type="EMBL" id="GFR04320.1"/>
    </source>
</evidence>
<feature type="region of interest" description="Disordered" evidence="1">
    <location>
        <begin position="23"/>
        <end position="69"/>
    </location>
</feature>
<dbReference type="OrthoDB" id="6432761at2759"/>
<keyword evidence="3" id="KW-1185">Reference proteome</keyword>
<gene>
    <name evidence="2" type="primary">AVEN_206119_1</name>
    <name evidence="2" type="ORF">TNCT_667061</name>
</gene>
<organism evidence="2 3">
    <name type="scientific">Trichonephila clavata</name>
    <name type="common">Joro spider</name>
    <name type="synonym">Nephila clavata</name>
    <dbReference type="NCBI Taxonomy" id="2740835"/>
    <lineage>
        <taxon>Eukaryota</taxon>
        <taxon>Metazoa</taxon>
        <taxon>Ecdysozoa</taxon>
        <taxon>Arthropoda</taxon>
        <taxon>Chelicerata</taxon>
        <taxon>Arachnida</taxon>
        <taxon>Araneae</taxon>
        <taxon>Araneomorphae</taxon>
        <taxon>Entelegynae</taxon>
        <taxon>Araneoidea</taxon>
        <taxon>Nephilidae</taxon>
        <taxon>Trichonephila</taxon>
    </lineage>
</organism>
<sequence length="456" mass="51476">MHRTEPGLDGCDIVSPIRVNKHFATPQRTKRKTSRREQGLDVHSSCSTPNSQSSQTAMRTFSSPSSSFPYSQDHPDVIWDFTSPKLPKGSKRKEIKLTISELLENLNQCQVPEGSNKAQPTKYMQLLENWMSKQKVDVVVKKTEKSKKVIKKQPRRLIEDLKKFIETIPRLSEKAESLNNYRQSDSSSNRQDCDDANTSKLNISSKSFLGGDSTDNDSTDELWGDADNSFIVKATQELETVSNACSSNNLNREDVVSTIPETAPSAISEQRRQSSGSRLTLDEYNDFIEQLSNVDWDSDLDEWDNGFLIEEEAFSLIPEEVLTGNVLFNDTSISNSSNSDENTVNSVGKNSELNVVNHSTVSKNIVEQPQTKEPESLAVNEFEVTVGTKAVQINSELYNSFEDESFEDESILCQPDVLSRIDEVENLMSQQPRCTPEEIEKKKEEAIKRRKNKNRV</sequence>
<dbReference type="AlphaFoldDB" id="A0A8X6IGJ2"/>
<feature type="region of interest" description="Disordered" evidence="1">
    <location>
        <begin position="431"/>
        <end position="456"/>
    </location>
</feature>
<dbReference type="EMBL" id="BMAO01025693">
    <property type="protein sequence ID" value="GFR04320.1"/>
    <property type="molecule type" value="Genomic_DNA"/>
</dbReference>
<reference evidence="2" key="1">
    <citation type="submission" date="2020-07" db="EMBL/GenBank/DDBJ databases">
        <title>Multicomponent nature underlies the extraordinary mechanical properties of spider dragline silk.</title>
        <authorList>
            <person name="Kono N."/>
            <person name="Nakamura H."/>
            <person name="Mori M."/>
            <person name="Yoshida Y."/>
            <person name="Ohtoshi R."/>
            <person name="Malay A.D."/>
            <person name="Moran D.A.P."/>
            <person name="Tomita M."/>
            <person name="Numata K."/>
            <person name="Arakawa K."/>
        </authorList>
    </citation>
    <scope>NUCLEOTIDE SEQUENCE</scope>
</reference>
<feature type="compositionally biased region" description="Polar residues" evidence="1">
    <location>
        <begin position="177"/>
        <end position="198"/>
    </location>
</feature>
<feature type="compositionally biased region" description="Low complexity" evidence="1">
    <location>
        <begin position="44"/>
        <end position="69"/>
    </location>
</feature>
<feature type="compositionally biased region" description="Basic and acidic residues" evidence="1">
    <location>
        <begin position="435"/>
        <end position="447"/>
    </location>
</feature>
<comment type="caution">
    <text evidence="2">The sequence shown here is derived from an EMBL/GenBank/DDBJ whole genome shotgun (WGS) entry which is preliminary data.</text>
</comment>
<protein>
    <submittedName>
        <fullName evidence="2">Uncharacterized protein</fullName>
    </submittedName>
</protein>
<evidence type="ECO:0000313" key="3">
    <source>
        <dbReference type="Proteomes" id="UP000887116"/>
    </source>
</evidence>
<feature type="region of interest" description="Disordered" evidence="1">
    <location>
        <begin position="175"/>
        <end position="198"/>
    </location>
</feature>
<accession>A0A8X6IGJ2</accession>
<dbReference type="Proteomes" id="UP000887116">
    <property type="component" value="Unassembled WGS sequence"/>
</dbReference>
<name>A0A8X6IGJ2_TRICU</name>
<proteinExistence type="predicted"/>